<sequence length="286" mass="33111">MERREECVKKMEERLMLEKMKLVAGKKRGVIGRSSTPSPTWRLQFPSSQHNVQPEFLNSPTSKTLSARNLCAKLWEFHSQQSTSARDSRRRVHTSDVECRRSVDRNGSAAQSASPASDHGSLEVTPENDVNPRSSLGESRCNSKSSRELVKVLDRMWCLEEQNASNIATAKALISEIDFSQAQEKELVIEKKMNRQIMERLMKQMTEIKERDMIESVIQSVKEEIEDERRLRKCSERRYQSLSRELSEVKSLFCASLRDLKREKRTNILLENLCDDFAKGVRDYEH</sequence>
<evidence type="ECO:0000313" key="4">
    <source>
        <dbReference type="Proteomes" id="UP001157006"/>
    </source>
</evidence>
<feature type="compositionally biased region" description="Polar residues" evidence="2">
    <location>
        <begin position="131"/>
        <end position="141"/>
    </location>
</feature>
<keyword evidence="1" id="KW-0175">Coiled coil</keyword>
<organism evidence="3 4">
    <name type="scientific">Vicia faba</name>
    <name type="common">Broad bean</name>
    <name type="synonym">Faba vulgaris</name>
    <dbReference type="NCBI Taxonomy" id="3906"/>
    <lineage>
        <taxon>Eukaryota</taxon>
        <taxon>Viridiplantae</taxon>
        <taxon>Streptophyta</taxon>
        <taxon>Embryophyta</taxon>
        <taxon>Tracheophyta</taxon>
        <taxon>Spermatophyta</taxon>
        <taxon>Magnoliopsida</taxon>
        <taxon>eudicotyledons</taxon>
        <taxon>Gunneridae</taxon>
        <taxon>Pentapetalae</taxon>
        <taxon>rosids</taxon>
        <taxon>fabids</taxon>
        <taxon>Fabales</taxon>
        <taxon>Fabaceae</taxon>
        <taxon>Papilionoideae</taxon>
        <taxon>50 kb inversion clade</taxon>
        <taxon>NPAAA clade</taxon>
        <taxon>Hologalegina</taxon>
        <taxon>IRL clade</taxon>
        <taxon>Fabeae</taxon>
        <taxon>Vicia</taxon>
    </lineage>
</organism>
<feature type="compositionally biased region" description="Basic and acidic residues" evidence="2">
    <location>
        <begin position="93"/>
        <end position="104"/>
    </location>
</feature>
<evidence type="ECO:0000256" key="2">
    <source>
        <dbReference type="SAM" id="MobiDB-lite"/>
    </source>
</evidence>
<evidence type="ECO:0000313" key="3">
    <source>
        <dbReference type="EMBL" id="CAI8615663.1"/>
    </source>
</evidence>
<feature type="region of interest" description="Disordered" evidence="2">
    <location>
        <begin position="82"/>
        <end position="141"/>
    </location>
</feature>
<dbReference type="Proteomes" id="UP001157006">
    <property type="component" value="Chromosome 5"/>
</dbReference>
<keyword evidence="4" id="KW-1185">Reference proteome</keyword>
<accession>A0AAV1B2I6</accession>
<feature type="coiled-coil region" evidence="1">
    <location>
        <begin position="218"/>
        <end position="245"/>
    </location>
</feature>
<name>A0AAV1B2I6_VICFA</name>
<gene>
    <name evidence="3" type="ORF">VFH_V190080</name>
</gene>
<dbReference type="EMBL" id="OX451740">
    <property type="protein sequence ID" value="CAI8615663.1"/>
    <property type="molecule type" value="Genomic_DNA"/>
</dbReference>
<dbReference type="AlphaFoldDB" id="A0AAV1B2I6"/>
<protein>
    <submittedName>
        <fullName evidence="3">Uncharacterized protein</fullName>
    </submittedName>
</protein>
<reference evidence="3 4" key="1">
    <citation type="submission" date="2023-01" db="EMBL/GenBank/DDBJ databases">
        <authorList>
            <person name="Kreplak J."/>
        </authorList>
    </citation>
    <scope>NUCLEOTIDE SEQUENCE [LARGE SCALE GENOMIC DNA]</scope>
</reference>
<dbReference type="InterPro" id="IPR043424">
    <property type="entry name" value="BLT-like"/>
</dbReference>
<evidence type="ECO:0000256" key="1">
    <source>
        <dbReference type="SAM" id="Coils"/>
    </source>
</evidence>
<dbReference type="PANTHER" id="PTHR31071">
    <property type="entry name" value="GB|AAF24581.1"/>
    <property type="match status" value="1"/>
</dbReference>
<proteinExistence type="predicted"/>
<dbReference type="PANTHER" id="PTHR31071:SF9">
    <property type="entry name" value="INTRACELLULAR PROTEIN TRANSPORT PROTEIN USO1-RELATED"/>
    <property type="match status" value="1"/>
</dbReference>